<dbReference type="Pfam" id="PF04220">
    <property type="entry name" value="YihI"/>
    <property type="match status" value="1"/>
</dbReference>
<evidence type="ECO:0000256" key="2">
    <source>
        <dbReference type="ARBA" id="ARBA00022517"/>
    </source>
</evidence>
<evidence type="ECO:0000256" key="1">
    <source>
        <dbReference type="ARBA" id="ARBA00022468"/>
    </source>
</evidence>
<dbReference type="HAMAP" id="MF_01058">
    <property type="entry name" value="GAP_YihI"/>
    <property type="match status" value="1"/>
</dbReference>
<gene>
    <name evidence="3 5" type="primary">yihI</name>
    <name evidence="5" type="ORF">PWJ79_16865</name>
</gene>
<organism evidence="5 6">
    <name type="scientific">Edwardsiella piscicida</name>
    <dbReference type="NCBI Taxonomy" id="1263550"/>
    <lineage>
        <taxon>Bacteria</taxon>
        <taxon>Pseudomonadati</taxon>
        <taxon>Pseudomonadota</taxon>
        <taxon>Gammaproteobacteria</taxon>
        <taxon>Enterobacterales</taxon>
        <taxon>Hafniaceae</taxon>
        <taxon>Edwardsiella</taxon>
    </lineage>
</organism>
<feature type="compositionally biased region" description="Basic and acidic residues" evidence="4">
    <location>
        <begin position="18"/>
        <end position="28"/>
    </location>
</feature>
<dbReference type="InterPro" id="IPR007336">
    <property type="entry name" value="YihI"/>
</dbReference>
<evidence type="ECO:0000313" key="6">
    <source>
        <dbReference type="Proteomes" id="UP001223683"/>
    </source>
</evidence>
<feature type="region of interest" description="Disordered" evidence="4">
    <location>
        <begin position="151"/>
        <end position="176"/>
    </location>
</feature>
<accession>A0AAQ3C0E0</accession>
<dbReference type="GeneID" id="72530268"/>
<evidence type="ECO:0000313" key="5">
    <source>
        <dbReference type="EMBL" id="WDU91044.1"/>
    </source>
</evidence>
<feature type="compositionally biased region" description="Basic and acidic residues" evidence="4">
    <location>
        <begin position="91"/>
        <end position="104"/>
    </location>
</feature>
<dbReference type="NCBIfam" id="NF003560">
    <property type="entry name" value="PRK05244.1-1"/>
    <property type="match status" value="1"/>
</dbReference>
<dbReference type="GO" id="GO:0042254">
    <property type="term" value="P:ribosome biogenesis"/>
    <property type="evidence" value="ECO:0007669"/>
    <property type="project" value="UniProtKB-KW"/>
</dbReference>
<proteinExistence type="inferred from homology"/>
<comment type="similarity">
    <text evidence="3">Belongs to the YihI family.</text>
</comment>
<feature type="compositionally biased region" description="Acidic residues" evidence="4">
    <location>
        <begin position="151"/>
        <end position="162"/>
    </location>
</feature>
<feature type="compositionally biased region" description="Basic residues" evidence="4">
    <location>
        <begin position="8"/>
        <end position="17"/>
    </location>
</feature>
<dbReference type="GO" id="GO:0005096">
    <property type="term" value="F:GTPase activator activity"/>
    <property type="evidence" value="ECO:0007669"/>
    <property type="project" value="UniProtKB-KW"/>
</dbReference>
<comment type="function">
    <text evidence="3">A GTPase-activating protein (GAP) that modifies Der/EngA GTPase function. May play a role in ribosome biogenesis.</text>
</comment>
<evidence type="ECO:0000256" key="4">
    <source>
        <dbReference type="SAM" id="MobiDB-lite"/>
    </source>
</evidence>
<dbReference type="AlphaFoldDB" id="A0AAQ3C0E0"/>
<feature type="region of interest" description="Disordered" evidence="4">
    <location>
        <begin position="1"/>
        <end position="104"/>
    </location>
</feature>
<comment type="subunit">
    <text evidence="3">Interacts with Der.</text>
</comment>
<keyword evidence="1 3" id="KW-0343">GTPase activation</keyword>
<name>A0AAQ3C0E0_EDWPI</name>
<feature type="compositionally biased region" description="Basic residues" evidence="4">
    <location>
        <begin position="29"/>
        <end position="41"/>
    </location>
</feature>
<protein>
    <recommendedName>
        <fullName evidence="3">Der GTPase-activating protein YihI</fullName>
    </recommendedName>
</protein>
<reference evidence="5" key="1">
    <citation type="submission" date="2022-10" db="EMBL/GenBank/DDBJ databases">
        <title>Complete genome of Ep21-8.</title>
        <authorList>
            <person name="Kang Y.-R."/>
            <person name="Kim D.-H."/>
        </authorList>
    </citation>
    <scope>NUCLEOTIDE SEQUENCE</scope>
    <source>
        <strain evidence="5">Ep21-8</strain>
    </source>
</reference>
<keyword evidence="2 3" id="KW-0690">Ribosome biogenesis</keyword>
<dbReference type="Proteomes" id="UP001223683">
    <property type="component" value="Chromosome"/>
</dbReference>
<dbReference type="EMBL" id="CP118390">
    <property type="protein sequence ID" value="WDU91044.1"/>
    <property type="molecule type" value="Genomic_DNA"/>
</dbReference>
<dbReference type="RefSeq" id="WP_015462574.1">
    <property type="nucleotide sequence ID" value="NC_013508.1"/>
</dbReference>
<evidence type="ECO:0000256" key="3">
    <source>
        <dbReference type="HAMAP-Rule" id="MF_01058"/>
    </source>
</evidence>
<sequence>MSPVNKSKAVKAKKTRKTRQELDLEGRERKRQKKHRGHKPGARNSDSAAQGGKGSSRAGRDPRLGSKTPVTLVVDSQATAQRRPQPPVQPEVKKALSPEAELARLENDPRLDALLERLEDGATLNGEEQRYVDEMLDRIDALMEELGIELEEDEDEAEEQEDIMQLLRRGSPKDAI</sequence>